<proteinExistence type="predicted"/>
<accession>A0A0C9QD19</accession>
<dbReference type="Proteomes" id="UP000032552">
    <property type="component" value="Unassembled WGS sequence"/>
</dbReference>
<dbReference type="GO" id="GO:0006797">
    <property type="term" value="P:polyphosphate metabolic process"/>
    <property type="evidence" value="ECO:0007669"/>
    <property type="project" value="InterPro"/>
</dbReference>
<dbReference type="SUPFAM" id="SSF52540">
    <property type="entry name" value="P-loop containing nucleoside triphosphate hydrolases"/>
    <property type="match status" value="1"/>
</dbReference>
<evidence type="ECO:0000313" key="4">
    <source>
        <dbReference type="EMBL" id="GAN36583.1"/>
    </source>
</evidence>
<dbReference type="InterPro" id="IPR022300">
    <property type="entry name" value="PPK2-rel_1"/>
</dbReference>
<dbReference type="Pfam" id="PF03976">
    <property type="entry name" value="PPK2"/>
    <property type="match status" value="1"/>
</dbReference>
<evidence type="ECO:0000313" key="5">
    <source>
        <dbReference type="Proteomes" id="UP000032552"/>
    </source>
</evidence>
<dbReference type="PIRSF" id="PIRSF028756">
    <property type="entry name" value="PPK2_prd"/>
    <property type="match status" value="1"/>
</dbReference>
<evidence type="ECO:0000256" key="1">
    <source>
        <dbReference type="ARBA" id="ARBA00022679"/>
    </source>
</evidence>
<dbReference type="InterPro" id="IPR016898">
    <property type="entry name" value="Polyphosphate_phosphotransfera"/>
</dbReference>
<evidence type="ECO:0000259" key="3">
    <source>
        <dbReference type="Pfam" id="PF03976"/>
    </source>
</evidence>
<dbReference type="Gene3D" id="3.40.50.300">
    <property type="entry name" value="P-loop containing nucleotide triphosphate hydrolases"/>
    <property type="match status" value="1"/>
</dbReference>
<name>A0A0C9QD19_LACPA</name>
<dbReference type="InterPro" id="IPR027417">
    <property type="entry name" value="P-loop_NTPase"/>
</dbReference>
<evidence type="ECO:0000256" key="2">
    <source>
        <dbReference type="ARBA" id="ARBA00022777"/>
    </source>
</evidence>
<dbReference type="RefSeq" id="WP_045624873.1">
    <property type="nucleotide sequence ID" value="NZ_BAYM01000081.1"/>
</dbReference>
<dbReference type="NCBIfam" id="TIGR03709">
    <property type="entry name" value="PPK2_rel_1"/>
    <property type="match status" value="1"/>
</dbReference>
<dbReference type="GO" id="GO:0008976">
    <property type="term" value="F:polyphosphate kinase activity"/>
    <property type="evidence" value="ECO:0007669"/>
    <property type="project" value="InterPro"/>
</dbReference>
<comment type="caution">
    <text evidence="4">The sequence shown here is derived from an EMBL/GenBank/DDBJ whole genome shotgun (WGS) entry which is preliminary data.</text>
</comment>
<dbReference type="PANTHER" id="PTHR34383:SF3">
    <property type="entry name" value="POLYPHOSPHATE:AMP PHOSPHOTRANSFERASE"/>
    <property type="match status" value="1"/>
</dbReference>
<dbReference type="PANTHER" id="PTHR34383">
    <property type="entry name" value="POLYPHOSPHATE:AMP PHOSPHOTRANSFERASE-RELATED"/>
    <property type="match status" value="1"/>
</dbReference>
<keyword evidence="1 4" id="KW-0808">Transferase</keyword>
<dbReference type="AlphaFoldDB" id="A0A0C9QD19"/>
<gene>
    <name evidence="4" type="ORF">LC0644_1172</name>
</gene>
<sequence length="291" mass="33645">MALEQYRFDGKGKFDMKGFTTTPPDSFKNKKDQIKADIENNIKTLSKVQQHLAAQKQYSVLIIFQGMDAAGKDSMIEHVMSGVNPQGTSVVSFKVPTELELDHDFLWRIHKAFPAGGELTVFNRSQYEEVLVDRVHPELLLKENLPGIDGVQDVSDSLWAERFNDIKALEAYARRNGILILKFFLHLSKAEQKNRFLKRIEVPEKNWKFSLADIKERRYWDDYQKAYQEAIQNTATKANPWFIIPSDDKWYSRLIVSQIINQEVTALPLKYPEISDAQKQQLEHAVEALKD</sequence>
<dbReference type="EMBL" id="BAYM01000081">
    <property type="protein sequence ID" value="GAN36583.1"/>
    <property type="molecule type" value="Genomic_DNA"/>
</dbReference>
<reference evidence="5" key="1">
    <citation type="submission" date="2014-05" db="EMBL/GenBank/DDBJ databases">
        <title>Whole genome sequencing of Lactobacillus casei NRIC0644.</title>
        <authorList>
            <person name="Atarashi H."/>
            <person name="Yoshida Y."/>
            <person name="Fujimura S."/>
            <person name="Tanaka N."/>
            <person name="Shiwa Y."/>
            <person name="Yoshikawa H."/>
            <person name="Okada S."/>
            <person name="Nakagawa J."/>
        </authorList>
    </citation>
    <scope>NUCLEOTIDE SEQUENCE [LARGE SCALE GENOMIC DNA]</scope>
    <source>
        <strain evidence="5">NRIC0644</strain>
    </source>
</reference>
<keyword evidence="2" id="KW-0418">Kinase</keyword>
<protein>
    <submittedName>
        <fullName evidence="4">Polyphosphate:AMP phosphotransferase</fullName>
    </submittedName>
</protein>
<organism evidence="4 5">
    <name type="scientific">Lacticaseibacillus paracasei NRIC 0644</name>
    <dbReference type="NCBI Taxonomy" id="1435038"/>
    <lineage>
        <taxon>Bacteria</taxon>
        <taxon>Bacillati</taxon>
        <taxon>Bacillota</taxon>
        <taxon>Bacilli</taxon>
        <taxon>Lactobacillales</taxon>
        <taxon>Lactobacillaceae</taxon>
        <taxon>Lacticaseibacillus</taxon>
    </lineage>
</organism>
<feature type="domain" description="Polyphosphate kinase-2-related" evidence="3">
    <location>
        <begin position="29"/>
        <end position="265"/>
    </location>
</feature>
<dbReference type="InterPro" id="IPR022488">
    <property type="entry name" value="PPK2-related"/>
</dbReference>